<feature type="binding site" evidence="7">
    <location>
        <begin position="330"/>
        <end position="337"/>
    </location>
    <ligand>
        <name>ATP</name>
        <dbReference type="ChEBI" id="CHEBI:30616"/>
    </ligand>
</feature>
<dbReference type="NCBIfam" id="TIGR00552">
    <property type="entry name" value="nadE"/>
    <property type="match status" value="1"/>
</dbReference>
<evidence type="ECO:0000313" key="13">
    <source>
        <dbReference type="Proteomes" id="UP000237983"/>
    </source>
</evidence>
<comment type="function">
    <text evidence="7">Catalyzes the ATP-dependent amidation of deamido-NAD to form NAD. Uses L-glutamine as a nitrogen source.</text>
</comment>
<comment type="catalytic activity">
    <reaction evidence="7 8">
        <text>deamido-NAD(+) + L-glutamine + ATP + H2O = L-glutamate + AMP + diphosphate + NAD(+) + H(+)</text>
        <dbReference type="Rhea" id="RHEA:24384"/>
        <dbReference type="ChEBI" id="CHEBI:15377"/>
        <dbReference type="ChEBI" id="CHEBI:15378"/>
        <dbReference type="ChEBI" id="CHEBI:29985"/>
        <dbReference type="ChEBI" id="CHEBI:30616"/>
        <dbReference type="ChEBI" id="CHEBI:33019"/>
        <dbReference type="ChEBI" id="CHEBI:57540"/>
        <dbReference type="ChEBI" id="CHEBI:58359"/>
        <dbReference type="ChEBI" id="CHEBI:58437"/>
        <dbReference type="ChEBI" id="CHEBI:456215"/>
        <dbReference type="EC" id="6.3.5.1"/>
    </reaction>
</comment>
<dbReference type="OrthoDB" id="9760188at2"/>
<feature type="domain" description="CN hydrolase" evidence="11">
    <location>
        <begin position="4"/>
        <end position="261"/>
    </location>
</feature>
<protein>
    <recommendedName>
        <fullName evidence="7 8">Glutamine-dependent NAD(+) synthetase</fullName>
        <ecNumber evidence="7 8">6.3.5.1</ecNumber>
    </recommendedName>
    <alternativeName>
        <fullName evidence="7 8">NAD(+) synthase [glutamine-hydrolyzing]</fullName>
    </alternativeName>
</protein>
<evidence type="ECO:0000256" key="9">
    <source>
        <dbReference type="RuleBase" id="RU003811"/>
    </source>
</evidence>
<dbReference type="InterPro" id="IPR014445">
    <property type="entry name" value="Gln-dep_NAD_synthase"/>
</dbReference>
<dbReference type="InterPro" id="IPR036526">
    <property type="entry name" value="C-N_Hydrolase_sf"/>
</dbReference>
<dbReference type="Pfam" id="PF02540">
    <property type="entry name" value="NAD_synthase"/>
    <property type="match status" value="1"/>
</dbReference>
<comment type="similarity">
    <text evidence="9">Belongs to the NAD synthetase family.</text>
</comment>
<dbReference type="FunFam" id="3.40.50.620:FF:000106">
    <property type="entry name" value="Glutamine-dependent NAD(+) synthetase"/>
    <property type="match status" value="1"/>
</dbReference>
<dbReference type="GO" id="GO:0003952">
    <property type="term" value="F:NAD+ synthase (glutamine-hydrolyzing) activity"/>
    <property type="evidence" value="ECO:0007669"/>
    <property type="project" value="UniProtKB-UniRule"/>
</dbReference>
<dbReference type="GO" id="GO:0009435">
    <property type="term" value="P:NAD+ biosynthetic process"/>
    <property type="evidence" value="ECO:0007669"/>
    <property type="project" value="UniProtKB-UniRule"/>
</dbReference>
<feature type="region of interest" description="Disordered" evidence="10">
    <location>
        <begin position="484"/>
        <end position="503"/>
    </location>
</feature>
<evidence type="ECO:0000256" key="5">
    <source>
        <dbReference type="ARBA" id="ARBA00022840"/>
    </source>
</evidence>
<comment type="pathway">
    <text evidence="1 7 8">Cofactor biosynthesis; NAD(+) biosynthesis; NAD(+) from deamido-NAD(+) (L-Gln route): step 1/1.</text>
</comment>
<dbReference type="SUPFAM" id="SSF52402">
    <property type="entry name" value="Adenine nucleotide alpha hydrolases-like"/>
    <property type="match status" value="1"/>
</dbReference>
<dbReference type="CDD" id="cd00553">
    <property type="entry name" value="NAD_synthase"/>
    <property type="match status" value="1"/>
</dbReference>
<feature type="binding site" evidence="7">
    <location>
        <position position="197"/>
    </location>
    <ligand>
        <name>L-glutamine</name>
        <dbReference type="ChEBI" id="CHEBI:58359"/>
    </ligand>
</feature>
<dbReference type="Gene3D" id="3.40.50.620">
    <property type="entry name" value="HUPs"/>
    <property type="match status" value="1"/>
</dbReference>
<dbReference type="InterPro" id="IPR003010">
    <property type="entry name" value="C-N_Hydrolase"/>
</dbReference>
<feature type="binding site" evidence="7">
    <location>
        <position position="134"/>
    </location>
    <ligand>
        <name>L-glutamine</name>
        <dbReference type="ChEBI" id="CHEBI:58359"/>
    </ligand>
</feature>
<dbReference type="GO" id="GO:0004359">
    <property type="term" value="F:glutaminase activity"/>
    <property type="evidence" value="ECO:0007669"/>
    <property type="project" value="InterPro"/>
</dbReference>
<gene>
    <name evidence="7" type="primary">nadE</name>
    <name evidence="12" type="ORF">B0I08_101432</name>
</gene>
<dbReference type="InterPro" id="IPR022310">
    <property type="entry name" value="NAD/GMP_synthase"/>
</dbReference>
<dbReference type="HAMAP" id="MF_02090">
    <property type="entry name" value="NadE_glutamine_dep"/>
    <property type="match status" value="1"/>
</dbReference>
<dbReference type="GO" id="GO:0005524">
    <property type="term" value="F:ATP binding"/>
    <property type="evidence" value="ECO:0007669"/>
    <property type="project" value="UniProtKB-UniRule"/>
</dbReference>
<dbReference type="CDD" id="cd07570">
    <property type="entry name" value="GAT_Gln-NAD-synth"/>
    <property type="match status" value="1"/>
</dbReference>
<evidence type="ECO:0000256" key="10">
    <source>
        <dbReference type="SAM" id="MobiDB-lite"/>
    </source>
</evidence>
<evidence type="ECO:0000256" key="6">
    <source>
        <dbReference type="ARBA" id="ARBA00023027"/>
    </source>
</evidence>
<evidence type="ECO:0000313" key="12">
    <source>
        <dbReference type="EMBL" id="PRY70302.1"/>
    </source>
</evidence>
<sequence>MPRLRLALAQTNPVVGDLTGNSRQILAAATTASARGADILALGEMALSGYPIEDLASRPSFLAASRTAVESLALELEAAGLGELVVIVGHPDGPFEPRLLGTSNAPTAIAQNSASVLQHGRVQARYAKHHLPNYSVFDEYRVFLPGDELLVMRIKDVDVALIICEDLWRDGGPVGRVLEADAGVLIVINASPFERDKDEVRLPLVTRRAVETDTIVAYVNLVGGQDDLVFDGDSVVVDGRGAILARAPQFDEHLLVVDVDAASATDVTLPDAVHRVTLSARGGDAPDEERGVETPTIAELPDDREQVWNALVLGTRDYVEKNGFPSVILGVSGGIDSAVCAAIAADAIGADRVWGVSMPSRYSSDHSRTDADVLAEAIGFHYSTEPIADLVMPIESQLELTGTAAENVQARIRGIILMGLSNLDGHLVLTTGNKTELSVGYSTIYGDSAGGFAPIKDVPKLLVWELARWRNEFALSRGEVPPIPANSIDKAPSAELRPDQTDQDTLPPYEILDAILDAYVTRALGRDDVVALGFDPETVDFITRLVDRSEWKRRQGAIGPKISGMAFGRDRRLPITYRPSNAH</sequence>
<accession>A0A2T0VJA8</accession>
<dbReference type="EC" id="6.3.5.1" evidence="7 8"/>
<proteinExistence type="inferred from homology"/>
<feature type="binding site" evidence="7">
    <location>
        <position position="436"/>
    </location>
    <ligand>
        <name>deamido-NAD(+)</name>
        <dbReference type="ChEBI" id="CHEBI:58437"/>
        <note>ligand shared between two neighboring subunits</note>
    </ligand>
</feature>
<keyword evidence="13" id="KW-1185">Reference proteome</keyword>
<dbReference type="NCBIfam" id="NF010588">
    <property type="entry name" value="PRK13981.1"/>
    <property type="match status" value="1"/>
</dbReference>
<dbReference type="AlphaFoldDB" id="A0A2T0VJA8"/>
<evidence type="ECO:0000256" key="3">
    <source>
        <dbReference type="ARBA" id="ARBA00022598"/>
    </source>
</evidence>
<evidence type="ECO:0000256" key="4">
    <source>
        <dbReference type="ARBA" id="ARBA00022741"/>
    </source>
</evidence>
<comment type="caution">
    <text evidence="7">Lacks conserved residue(s) required for the propagation of feature annotation.</text>
</comment>
<feature type="active site" description="Nucleophile; for glutaminase activity" evidence="7">
    <location>
        <position position="164"/>
    </location>
</feature>
<dbReference type="GO" id="GO:0005737">
    <property type="term" value="C:cytoplasm"/>
    <property type="evidence" value="ECO:0007669"/>
    <property type="project" value="InterPro"/>
</dbReference>
<keyword evidence="3 7" id="KW-0436">Ligase</keyword>
<evidence type="ECO:0000256" key="2">
    <source>
        <dbReference type="ARBA" id="ARBA00007145"/>
    </source>
</evidence>
<evidence type="ECO:0000259" key="11">
    <source>
        <dbReference type="PROSITE" id="PS50263"/>
    </source>
</evidence>
<evidence type="ECO:0000256" key="7">
    <source>
        <dbReference type="HAMAP-Rule" id="MF_02090"/>
    </source>
</evidence>
<feature type="binding site" evidence="7">
    <location>
        <position position="431"/>
    </location>
    <ligand>
        <name>ATP</name>
        <dbReference type="ChEBI" id="CHEBI:30616"/>
    </ligand>
</feature>
<keyword evidence="5 7" id="KW-0067">ATP-binding</keyword>
<dbReference type="InterPro" id="IPR014729">
    <property type="entry name" value="Rossmann-like_a/b/a_fold"/>
</dbReference>
<feature type="active site" description="Proton acceptor; for glutaminase activity" evidence="7">
    <location>
        <position position="44"/>
    </location>
</feature>
<dbReference type="EMBL" id="PVTL01000001">
    <property type="protein sequence ID" value="PRY70302.1"/>
    <property type="molecule type" value="Genomic_DNA"/>
</dbReference>
<dbReference type="Gene3D" id="3.60.110.10">
    <property type="entry name" value="Carbon-nitrogen hydrolase"/>
    <property type="match status" value="1"/>
</dbReference>
<comment type="caution">
    <text evidence="12">The sequence shown here is derived from an EMBL/GenBank/DDBJ whole genome shotgun (WGS) entry which is preliminary data.</text>
</comment>
<keyword evidence="4 7" id="KW-0547">Nucleotide-binding</keyword>
<dbReference type="RefSeq" id="WP_106209324.1">
    <property type="nucleotide sequence ID" value="NZ_PVTL01000001.1"/>
</dbReference>
<dbReference type="PANTHER" id="PTHR23090">
    <property type="entry name" value="NH 3 /GLUTAMINE-DEPENDENT NAD + SYNTHETASE"/>
    <property type="match status" value="1"/>
</dbReference>
<dbReference type="UniPathway" id="UPA00253">
    <property type="reaction ID" value="UER00334"/>
</dbReference>
<dbReference type="Pfam" id="PF00795">
    <property type="entry name" value="CN_hydrolase"/>
    <property type="match status" value="1"/>
</dbReference>
<reference evidence="12 13" key="1">
    <citation type="submission" date="2018-03" db="EMBL/GenBank/DDBJ databases">
        <title>Genomic Encyclopedia of Type Strains, Phase III (KMG-III): the genomes of soil and plant-associated and newly described type strains.</title>
        <authorList>
            <person name="Whitman W."/>
        </authorList>
    </citation>
    <scope>NUCLEOTIDE SEQUENCE [LARGE SCALE GENOMIC DNA]</scope>
    <source>
        <strain evidence="12 13">CGMCC 1.12484</strain>
    </source>
</reference>
<dbReference type="Proteomes" id="UP000237983">
    <property type="component" value="Unassembled WGS sequence"/>
</dbReference>
<dbReference type="PIRSF" id="PIRSF006630">
    <property type="entry name" value="NADS_GAT"/>
    <property type="match status" value="1"/>
</dbReference>
<evidence type="ECO:0000256" key="1">
    <source>
        <dbReference type="ARBA" id="ARBA00005188"/>
    </source>
</evidence>
<dbReference type="SUPFAM" id="SSF56317">
    <property type="entry name" value="Carbon-nitrogen hydrolase"/>
    <property type="match status" value="1"/>
</dbReference>
<feature type="binding site" evidence="7">
    <location>
        <position position="407"/>
    </location>
    <ligand>
        <name>deamido-NAD(+)</name>
        <dbReference type="ChEBI" id="CHEBI:58437"/>
        <note>ligand shared between two neighboring subunits</note>
    </ligand>
</feature>
<evidence type="ECO:0000256" key="8">
    <source>
        <dbReference type="PIRNR" id="PIRNR006630"/>
    </source>
</evidence>
<keyword evidence="6 7" id="KW-0520">NAD</keyword>
<feature type="binding site" evidence="7">
    <location>
        <position position="552"/>
    </location>
    <ligand>
        <name>deamido-NAD(+)</name>
        <dbReference type="ChEBI" id="CHEBI:58437"/>
        <note>ligand shared between two neighboring subunits</note>
    </ligand>
</feature>
<organism evidence="12 13">
    <name type="scientific">Glaciihabitans tibetensis</name>
    <dbReference type="NCBI Taxonomy" id="1266600"/>
    <lineage>
        <taxon>Bacteria</taxon>
        <taxon>Bacillati</taxon>
        <taxon>Actinomycetota</taxon>
        <taxon>Actinomycetes</taxon>
        <taxon>Micrococcales</taxon>
        <taxon>Microbacteriaceae</taxon>
        <taxon>Glaciihabitans</taxon>
    </lineage>
</organism>
<dbReference type="GO" id="GO:0008795">
    <property type="term" value="F:NAD+ synthase activity"/>
    <property type="evidence" value="ECO:0007669"/>
    <property type="project" value="UniProtKB-UniRule"/>
</dbReference>
<comment type="similarity">
    <text evidence="2 7 8">In the C-terminal section; belongs to the NAD synthetase family.</text>
</comment>
<dbReference type="PROSITE" id="PS50263">
    <property type="entry name" value="CN_HYDROLASE"/>
    <property type="match status" value="1"/>
</dbReference>
<name>A0A2T0VJA8_9MICO</name>
<dbReference type="PANTHER" id="PTHR23090:SF9">
    <property type="entry name" value="GLUTAMINE-DEPENDENT NAD(+) SYNTHETASE"/>
    <property type="match status" value="1"/>
</dbReference>
<dbReference type="InterPro" id="IPR003694">
    <property type="entry name" value="NAD_synthase"/>
</dbReference>
<feature type="binding site" evidence="7">
    <location>
        <position position="191"/>
    </location>
    <ligand>
        <name>L-glutamine</name>
        <dbReference type="ChEBI" id="CHEBI:58359"/>
    </ligand>
</feature>
<feature type="active site" description="For glutaminase activity" evidence="7">
    <location>
        <position position="128"/>
    </location>
</feature>